<evidence type="ECO:0000256" key="2">
    <source>
        <dbReference type="ARBA" id="ARBA00023136"/>
    </source>
</evidence>
<keyword evidence="2" id="KW-0472">Membrane</keyword>
<dbReference type="SUPFAM" id="SSF56935">
    <property type="entry name" value="Porins"/>
    <property type="match status" value="1"/>
</dbReference>
<evidence type="ECO:0000313" key="5">
    <source>
        <dbReference type="EMBL" id="RUA22713.1"/>
    </source>
</evidence>
<reference evidence="5" key="1">
    <citation type="submission" date="2018-12" db="EMBL/GenBank/DDBJ databases">
        <authorList>
            <person name="Jadhav K."/>
            <person name="Kushwaha B."/>
            <person name="Jadhav I."/>
        </authorList>
    </citation>
    <scope>NUCLEOTIDE SEQUENCE [LARGE SCALE GENOMIC DNA]</scope>
    <source>
        <strain evidence="5">SBS 10</strain>
    </source>
</reference>
<comment type="subcellular location">
    <subcellularLocation>
        <location evidence="1">Cell outer membrane</location>
    </subcellularLocation>
</comment>
<dbReference type="GO" id="GO:0009279">
    <property type="term" value="C:cell outer membrane"/>
    <property type="evidence" value="ECO:0007669"/>
    <property type="project" value="UniProtKB-SubCell"/>
</dbReference>
<dbReference type="AlphaFoldDB" id="A0A3S0NEX8"/>
<evidence type="ECO:0000259" key="4">
    <source>
        <dbReference type="Pfam" id="PF00593"/>
    </source>
</evidence>
<keyword evidence="5" id="KW-0675">Receptor</keyword>
<organism evidence="5">
    <name type="scientific">Billgrantia gudaonensis</name>
    <dbReference type="NCBI Taxonomy" id="376427"/>
    <lineage>
        <taxon>Bacteria</taxon>
        <taxon>Pseudomonadati</taxon>
        <taxon>Pseudomonadota</taxon>
        <taxon>Gammaproteobacteria</taxon>
        <taxon>Oceanospirillales</taxon>
        <taxon>Halomonadaceae</taxon>
        <taxon>Billgrantia</taxon>
    </lineage>
</organism>
<evidence type="ECO:0000256" key="3">
    <source>
        <dbReference type="ARBA" id="ARBA00023237"/>
    </source>
</evidence>
<proteinExistence type="predicted"/>
<dbReference type="Pfam" id="PF00593">
    <property type="entry name" value="TonB_dep_Rec_b-barrel"/>
    <property type="match status" value="1"/>
</dbReference>
<dbReference type="EMBL" id="RXHI01000011">
    <property type="protein sequence ID" value="RUA22713.1"/>
    <property type="molecule type" value="Genomic_DNA"/>
</dbReference>
<dbReference type="InterPro" id="IPR036942">
    <property type="entry name" value="Beta-barrel_TonB_sf"/>
</dbReference>
<accession>A0A3S0NEX8</accession>
<feature type="domain" description="TonB-dependent receptor-like beta-barrel" evidence="4">
    <location>
        <begin position="6"/>
        <end position="104"/>
    </location>
</feature>
<name>A0A3S0NEX8_9GAMM</name>
<keyword evidence="3" id="KW-0998">Cell outer membrane</keyword>
<gene>
    <name evidence="5" type="ORF">DSL92_04410</name>
</gene>
<comment type="caution">
    <text evidence="5">The sequence shown here is derived from an EMBL/GenBank/DDBJ whole genome shotgun (WGS) entry which is preliminary data.</text>
</comment>
<protein>
    <submittedName>
        <fullName evidence="5">TonB-dependent receptor</fullName>
    </submittedName>
</protein>
<evidence type="ECO:0000256" key="1">
    <source>
        <dbReference type="ARBA" id="ARBA00004442"/>
    </source>
</evidence>
<dbReference type="InterPro" id="IPR000531">
    <property type="entry name" value="Beta-barrel_TonB"/>
</dbReference>
<dbReference type="Gene3D" id="2.40.170.20">
    <property type="entry name" value="TonB-dependent receptor, beta-barrel domain"/>
    <property type="match status" value="1"/>
</dbReference>
<sequence length="134" mass="15202">MQPCRLLDDRLIVSGNLFYSDYKDSQRQLPDYLNGRQFGSVAVNTEQAKAYGLELSANYQVQERLKINAGIGLLETKIEDPALAATYEGNEFGAPGYMFNLGAWDINPRFDSAEIFAIRTATTRRMKMPRLRSR</sequence>